<protein>
    <submittedName>
        <fullName evidence="2">Uncharacterized protein</fullName>
    </submittedName>
</protein>
<proteinExistence type="predicted"/>
<evidence type="ECO:0000256" key="1">
    <source>
        <dbReference type="SAM" id="MobiDB-lite"/>
    </source>
</evidence>
<accession>A0AAV4MWZ3</accession>
<sequence>MNVDERSGENYDSSNSPLVASSLSRKEPNALLSAICCLIKDYNSKWRLVSCLLDVGSQTCLTSNECANRLQLKEERINTEPKCPNDAICLNDLSMVITRRDTATIAKKDKNLRKIWLY</sequence>
<feature type="compositionally biased region" description="Low complexity" evidence="1">
    <location>
        <begin position="13"/>
        <end position="22"/>
    </location>
</feature>
<evidence type="ECO:0000313" key="3">
    <source>
        <dbReference type="Proteomes" id="UP001054945"/>
    </source>
</evidence>
<keyword evidence="3" id="KW-1185">Reference proteome</keyword>
<name>A0AAV4MWZ3_CAEEX</name>
<feature type="region of interest" description="Disordered" evidence="1">
    <location>
        <begin position="1"/>
        <end position="22"/>
    </location>
</feature>
<dbReference type="AlphaFoldDB" id="A0AAV4MWZ3"/>
<evidence type="ECO:0000313" key="2">
    <source>
        <dbReference type="EMBL" id="GIX76808.1"/>
    </source>
</evidence>
<dbReference type="Proteomes" id="UP001054945">
    <property type="component" value="Unassembled WGS sequence"/>
</dbReference>
<dbReference type="EMBL" id="BPLR01002695">
    <property type="protein sequence ID" value="GIX76808.1"/>
    <property type="molecule type" value="Genomic_DNA"/>
</dbReference>
<organism evidence="2 3">
    <name type="scientific">Caerostris extrusa</name>
    <name type="common">Bark spider</name>
    <name type="synonym">Caerostris bankana</name>
    <dbReference type="NCBI Taxonomy" id="172846"/>
    <lineage>
        <taxon>Eukaryota</taxon>
        <taxon>Metazoa</taxon>
        <taxon>Ecdysozoa</taxon>
        <taxon>Arthropoda</taxon>
        <taxon>Chelicerata</taxon>
        <taxon>Arachnida</taxon>
        <taxon>Araneae</taxon>
        <taxon>Araneomorphae</taxon>
        <taxon>Entelegynae</taxon>
        <taxon>Araneoidea</taxon>
        <taxon>Araneidae</taxon>
        <taxon>Caerostris</taxon>
    </lineage>
</organism>
<comment type="caution">
    <text evidence="2">The sequence shown here is derived from an EMBL/GenBank/DDBJ whole genome shotgun (WGS) entry which is preliminary data.</text>
</comment>
<reference evidence="2 3" key="1">
    <citation type="submission" date="2021-06" db="EMBL/GenBank/DDBJ databases">
        <title>Caerostris extrusa draft genome.</title>
        <authorList>
            <person name="Kono N."/>
            <person name="Arakawa K."/>
        </authorList>
    </citation>
    <scope>NUCLEOTIDE SEQUENCE [LARGE SCALE GENOMIC DNA]</scope>
</reference>
<gene>
    <name evidence="2" type="ORF">CEXT_317731</name>
</gene>